<comment type="caution">
    <text evidence="1">The sequence shown here is derived from an EMBL/GenBank/DDBJ whole genome shotgun (WGS) entry which is preliminary data.</text>
</comment>
<dbReference type="EMBL" id="JAUHGG010000003">
    <property type="protein sequence ID" value="MDS1821149.1"/>
    <property type="molecule type" value="Genomic_DNA"/>
</dbReference>
<reference evidence="1" key="1">
    <citation type="submission" date="2023-06" db="EMBL/GenBank/DDBJ databases">
        <title>Genomic Diversity of Vibrio spp. and Metagenomic Analysis of Pathogens in Florida Gulf Coastal Waters Following Hurricane Ian.</title>
        <authorList>
            <person name="Brumfield K.D."/>
        </authorList>
    </citation>
    <scope>NUCLEOTIDE SEQUENCE</scope>
    <source>
        <strain evidence="1">WBS2B-138</strain>
    </source>
</reference>
<evidence type="ECO:0000313" key="2">
    <source>
        <dbReference type="Proteomes" id="UP001253193"/>
    </source>
</evidence>
<name>A0AAW8Q0H1_VIBPH</name>
<dbReference type="RefSeq" id="WP_311020005.1">
    <property type="nucleotide sequence ID" value="NZ_JAUHGG010000003.1"/>
</dbReference>
<sequence>MESKAELISKLNTLLIGMAEFKDEKCMRSKTKESLKMVVNDINGLGKLWQETIIPEAKSGNPDYLLIVETLRDYNSYFYRLLTSFCLKIPSKNSLPKTCSCCKIKPPIPSNKMAYTGKRITFNKPTSLLVSNEGWRVEATISSDRDSFEPISPLKDETLPKIYFVYLECPECGTRRDLREAEQLEKFLLE</sequence>
<gene>
    <name evidence="1" type="ORF">QX249_10795</name>
</gene>
<protein>
    <submittedName>
        <fullName evidence="1">Uncharacterized protein</fullName>
    </submittedName>
</protein>
<accession>A0AAW8Q0H1</accession>
<proteinExistence type="predicted"/>
<dbReference type="AlphaFoldDB" id="A0AAW8Q0H1"/>
<dbReference type="Proteomes" id="UP001253193">
    <property type="component" value="Unassembled WGS sequence"/>
</dbReference>
<organism evidence="1 2">
    <name type="scientific">Vibrio parahaemolyticus</name>
    <dbReference type="NCBI Taxonomy" id="670"/>
    <lineage>
        <taxon>Bacteria</taxon>
        <taxon>Pseudomonadati</taxon>
        <taxon>Pseudomonadota</taxon>
        <taxon>Gammaproteobacteria</taxon>
        <taxon>Vibrionales</taxon>
        <taxon>Vibrionaceae</taxon>
        <taxon>Vibrio</taxon>
    </lineage>
</organism>
<evidence type="ECO:0000313" key="1">
    <source>
        <dbReference type="EMBL" id="MDS1821149.1"/>
    </source>
</evidence>